<dbReference type="PANTHER" id="PTHR19384:SF10">
    <property type="entry name" value="NADPH-DEPENDENT DIFLAVIN OXIDOREDUCTASE 1"/>
    <property type="match status" value="1"/>
</dbReference>
<evidence type="ECO:0000256" key="2">
    <source>
        <dbReference type="ARBA" id="ARBA00022630"/>
    </source>
</evidence>
<name>A0A433QKZ0_9FUNG</name>
<accession>A0A433QKZ0</accession>
<feature type="domain" description="FAD-binding FR-type" evidence="5">
    <location>
        <begin position="1"/>
        <end position="111"/>
    </location>
</feature>
<protein>
    <recommendedName>
        <fullName evidence="5">FAD-binding FR-type domain-containing protein</fullName>
    </recommendedName>
</protein>
<dbReference type="EMBL" id="RBNJ01003894">
    <property type="protein sequence ID" value="RUS30427.1"/>
    <property type="molecule type" value="Genomic_DNA"/>
</dbReference>
<dbReference type="PRINTS" id="PR00371">
    <property type="entry name" value="FPNCR"/>
</dbReference>
<dbReference type="Pfam" id="PF00175">
    <property type="entry name" value="NAD_binding_1"/>
    <property type="match status" value="1"/>
</dbReference>
<keyword evidence="3" id="KW-0274">FAD</keyword>
<dbReference type="Gene3D" id="1.20.990.10">
    <property type="entry name" value="NADPH-cytochrome p450 Reductase, Chain A, domain 3"/>
    <property type="match status" value="1"/>
</dbReference>
<dbReference type="GO" id="GO:0050660">
    <property type="term" value="F:flavin adenine dinucleotide binding"/>
    <property type="evidence" value="ECO:0007669"/>
    <property type="project" value="TreeGrafter"/>
</dbReference>
<dbReference type="Proteomes" id="UP000274822">
    <property type="component" value="Unassembled WGS sequence"/>
</dbReference>
<evidence type="ECO:0000256" key="3">
    <source>
        <dbReference type="ARBA" id="ARBA00022827"/>
    </source>
</evidence>
<dbReference type="PANTHER" id="PTHR19384">
    <property type="entry name" value="NITRIC OXIDE SYNTHASE-RELATED"/>
    <property type="match status" value="1"/>
</dbReference>
<keyword evidence="7" id="KW-1185">Reference proteome</keyword>
<reference evidence="6 7" key="1">
    <citation type="journal article" date="2018" name="New Phytol.">
        <title>Phylogenomics of Endogonaceae and evolution of mycorrhizas within Mucoromycota.</title>
        <authorList>
            <person name="Chang Y."/>
            <person name="Desiro A."/>
            <person name="Na H."/>
            <person name="Sandor L."/>
            <person name="Lipzen A."/>
            <person name="Clum A."/>
            <person name="Barry K."/>
            <person name="Grigoriev I.V."/>
            <person name="Martin F.M."/>
            <person name="Stajich J.E."/>
            <person name="Smith M.E."/>
            <person name="Bonito G."/>
            <person name="Spatafora J.W."/>
        </authorList>
    </citation>
    <scope>NUCLEOTIDE SEQUENCE [LARGE SCALE GENOMIC DNA]</scope>
    <source>
        <strain evidence="6 7">AD002</strain>
    </source>
</reference>
<comment type="caution">
    <text evidence="6">The sequence shown here is derived from an EMBL/GenBank/DDBJ whole genome shotgun (WGS) entry which is preliminary data.</text>
</comment>
<dbReference type="InterPro" id="IPR003097">
    <property type="entry name" value="CysJ-like_FAD-binding"/>
</dbReference>
<evidence type="ECO:0000313" key="7">
    <source>
        <dbReference type="Proteomes" id="UP000274822"/>
    </source>
</evidence>
<proteinExistence type="predicted"/>
<dbReference type="InterPro" id="IPR001433">
    <property type="entry name" value="OxRdtase_FAD/NAD-bd"/>
</dbReference>
<dbReference type="GO" id="GO:0010181">
    <property type="term" value="F:FMN binding"/>
    <property type="evidence" value="ECO:0007669"/>
    <property type="project" value="TreeGrafter"/>
</dbReference>
<keyword evidence="2" id="KW-0285">Flavoprotein</keyword>
<evidence type="ECO:0000259" key="5">
    <source>
        <dbReference type="PROSITE" id="PS51384"/>
    </source>
</evidence>
<gene>
    <name evidence="6" type="ORF">BC938DRAFT_479399</name>
</gene>
<dbReference type="InterPro" id="IPR017927">
    <property type="entry name" value="FAD-bd_FR_type"/>
</dbReference>
<keyword evidence="4" id="KW-0560">Oxidoreductase</keyword>
<dbReference type="GO" id="GO:0005829">
    <property type="term" value="C:cytosol"/>
    <property type="evidence" value="ECO:0007669"/>
    <property type="project" value="TreeGrafter"/>
</dbReference>
<dbReference type="InterPro" id="IPR017938">
    <property type="entry name" value="Riboflavin_synthase-like_b-brl"/>
</dbReference>
<organism evidence="6 7">
    <name type="scientific">Jimgerdemannia flammicorona</name>
    <dbReference type="NCBI Taxonomy" id="994334"/>
    <lineage>
        <taxon>Eukaryota</taxon>
        <taxon>Fungi</taxon>
        <taxon>Fungi incertae sedis</taxon>
        <taxon>Mucoromycota</taxon>
        <taxon>Mucoromycotina</taxon>
        <taxon>Endogonomycetes</taxon>
        <taxon>Endogonales</taxon>
        <taxon>Endogonaceae</taxon>
        <taxon>Jimgerdemannia</taxon>
    </lineage>
</organism>
<dbReference type="SUPFAM" id="SSF63380">
    <property type="entry name" value="Riboflavin synthase domain-like"/>
    <property type="match status" value="1"/>
</dbReference>
<dbReference type="InterPro" id="IPR023173">
    <property type="entry name" value="NADPH_Cyt_P450_Rdtase_alpha"/>
</dbReference>
<evidence type="ECO:0000256" key="1">
    <source>
        <dbReference type="ARBA" id="ARBA00001974"/>
    </source>
</evidence>
<dbReference type="PROSITE" id="PS51384">
    <property type="entry name" value="FAD_FR"/>
    <property type="match status" value="1"/>
</dbReference>
<dbReference type="Gene3D" id="3.40.50.80">
    <property type="entry name" value="Nucleotide-binding domain of ferredoxin-NADP reductase (FNR) module"/>
    <property type="match status" value="1"/>
</dbReference>
<dbReference type="Gene3D" id="2.40.30.10">
    <property type="entry name" value="Translation factors"/>
    <property type="match status" value="1"/>
</dbReference>
<dbReference type="Pfam" id="PF00667">
    <property type="entry name" value="FAD_binding_1"/>
    <property type="match status" value="1"/>
</dbReference>
<dbReference type="InterPro" id="IPR039261">
    <property type="entry name" value="FNR_nucleotide-bd"/>
</dbReference>
<sequence length="260" mass="29461">MYAYCQRVRRTLAEVLSDFSSARIPLDYLLDLVPELRPRQFSIASAAQVGRAVHPDQIHLCVAIVKYKTMMRRIRRGVCTKWLAMLKPGDKICHVKIARGTMRPPSSPTTPLIMIGPAPMRGILESRIHEGATDNVLFFGCRYRDKDYLYADEWAARTAEGCLTVFTAFSRDQVRRGRGRDGFGLYVQDRILENAVLVWRLIDERGAVVLLCGTSTKMPEQVAYALKRVFMIEGGLDAAEAEQYYAGMEKSGRMQTETWS</sequence>
<dbReference type="SUPFAM" id="SSF52343">
    <property type="entry name" value="Ferredoxin reductase-like, C-terminal NADP-linked domain"/>
    <property type="match status" value="1"/>
</dbReference>
<comment type="cofactor">
    <cofactor evidence="1">
        <name>FAD</name>
        <dbReference type="ChEBI" id="CHEBI:57692"/>
    </cofactor>
</comment>
<evidence type="ECO:0000313" key="6">
    <source>
        <dbReference type="EMBL" id="RUS30427.1"/>
    </source>
</evidence>
<evidence type="ECO:0000256" key="4">
    <source>
        <dbReference type="ARBA" id="ARBA00023002"/>
    </source>
</evidence>
<dbReference type="AlphaFoldDB" id="A0A433QKZ0"/>
<dbReference type="GO" id="GO:0016491">
    <property type="term" value="F:oxidoreductase activity"/>
    <property type="evidence" value="ECO:0007669"/>
    <property type="project" value="UniProtKB-KW"/>
</dbReference>
<dbReference type="InterPro" id="IPR001709">
    <property type="entry name" value="Flavoprot_Pyr_Nucl_cyt_Rdtase"/>
</dbReference>